<evidence type="ECO:0000313" key="2">
    <source>
        <dbReference type="EMBL" id="MDG3003872.1"/>
    </source>
</evidence>
<dbReference type="RefSeq" id="WP_277860217.1">
    <property type="nucleotide sequence ID" value="NZ_JARRAG010000001.1"/>
</dbReference>
<dbReference type="Gene3D" id="3.30.70.100">
    <property type="match status" value="1"/>
</dbReference>
<name>A0ABT6F8M9_9BACT</name>
<reference evidence="2 3" key="1">
    <citation type="submission" date="2023-03" db="EMBL/GenBank/DDBJ databases">
        <title>Paludisphaera mucosa sp. nov. a novel planctomycete from northern fen.</title>
        <authorList>
            <person name="Ivanova A."/>
        </authorList>
    </citation>
    <scope>NUCLEOTIDE SEQUENCE [LARGE SCALE GENOMIC DNA]</scope>
    <source>
        <strain evidence="2 3">Pla2</strain>
    </source>
</reference>
<dbReference type="EMBL" id="JARRAG010000001">
    <property type="protein sequence ID" value="MDG3003872.1"/>
    <property type="molecule type" value="Genomic_DNA"/>
</dbReference>
<evidence type="ECO:0000259" key="1">
    <source>
        <dbReference type="PROSITE" id="PS51502"/>
    </source>
</evidence>
<feature type="domain" description="Stress-response A/B barrel" evidence="1">
    <location>
        <begin position="2"/>
        <end position="98"/>
    </location>
</feature>
<sequence length="103" mass="11578">MLAHSVFFSLHDPSPASIQELLTACHTYLNDHPGVVFFGVGTLNKELTRPVNDQAFEVALHVVFDSKASHDAYQVAPRHLQFVDENKPKWKQVRVFDADMTSA</sequence>
<evidence type="ECO:0000313" key="3">
    <source>
        <dbReference type="Proteomes" id="UP001216907"/>
    </source>
</evidence>
<dbReference type="Proteomes" id="UP001216907">
    <property type="component" value="Unassembled WGS sequence"/>
</dbReference>
<dbReference type="SUPFAM" id="SSF54909">
    <property type="entry name" value="Dimeric alpha+beta barrel"/>
    <property type="match status" value="1"/>
</dbReference>
<dbReference type="PROSITE" id="PS51502">
    <property type="entry name" value="S_R_A_B_BARREL"/>
    <property type="match status" value="1"/>
</dbReference>
<dbReference type="SMART" id="SM00886">
    <property type="entry name" value="Dabb"/>
    <property type="match status" value="1"/>
</dbReference>
<dbReference type="InterPro" id="IPR013097">
    <property type="entry name" value="Dabb"/>
</dbReference>
<comment type="caution">
    <text evidence="2">The sequence shown here is derived from an EMBL/GenBank/DDBJ whole genome shotgun (WGS) entry which is preliminary data.</text>
</comment>
<protein>
    <submittedName>
        <fullName evidence="2">Dabb family protein</fullName>
    </submittedName>
</protein>
<dbReference type="Pfam" id="PF07876">
    <property type="entry name" value="Dabb"/>
    <property type="match status" value="1"/>
</dbReference>
<dbReference type="InterPro" id="IPR011008">
    <property type="entry name" value="Dimeric_a/b-barrel"/>
</dbReference>
<organism evidence="2 3">
    <name type="scientific">Paludisphaera mucosa</name>
    <dbReference type="NCBI Taxonomy" id="3030827"/>
    <lineage>
        <taxon>Bacteria</taxon>
        <taxon>Pseudomonadati</taxon>
        <taxon>Planctomycetota</taxon>
        <taxon>Planctomycetia</taxon>
        <taxon>Isosphaerales</taxon>
        <taxon>Isosphaeraceae</taxon>
        <taxon>Paludisphaera</taxon>
    </lineage>
</organism>
<keyword evidence="3" id="KW-1185">Reference proteome</keyword>
<accession>A0ABT6F8M9</accession>
<gene>
    <name evidence="2" type="ORF">PZE19_08820</name>
</gene>
<proteinExistence type="predicted"/>